<name>A0A1W2CZ93_9RHOB</name>
<evidence type="ECO:0000313" key="2">
    <source>
        <dbReference type="Proteomes" id="UP000192330"/>
    </source>
</evidence>
<dbReference type="Proteomes" id="UP000192330">
    <property type="component" value="Unassembled WGS sequence"/>
</dbReference>
<organism evidence="1 2">
    <name type="scientific">Primorskyibacter flagellatus</name>
    <dbReference type="NCBI Taxonomy" id="1387277"/>
    <lineage>
        <taxon>Bacteria</taxon>
        <taxon>Pseudomonadati</taxon>
        <taxon>Pseudomonadota</taxon>
        <taxon>Alphaproteobacteria</taxon>
        <taxon>Rhodobacterales</taxon>
        <taxon>Roseobacteraceae</taxon>
        <taxon>Primorskyibacter</taxon>
    </lineage>
</organism>
<dbReference type="AlphaFoldDB" id="A0A1W2CZ93"/>
<evidence type="ECO:0000313" key="1">
    <source>
        <dbReference type="EMBL" id="SMC90609.1"/>
    </source>
</evidence>
<dbReference type="EMBL" id="FWYD01000010">
    <property type="protein sequence ID" value="SMC90609.1"/>
    <property type="molecule type" value="Genomic_DNA"/>
</dbReference>
<gene>
    <name evidence="1" type="ORF">SAMN06295998_1104</name>
</gene>
<protein>
    <submittedName>
        <fullName evidence="1">Uncharacterized protein</fullName>
    </submittedName>
</protein>
<keyword evidence="2" id="KW-1185">Reference proteome</keyword>
<proteinExistence type="predicted"/>
<sequence>MCGEYMWQEQDSSLHGHLKSIAWRYFGVLAETKGLECGNNNI</sequence>
<accession>A0A1W2CZ93</accession>
<reference evidence="1 2" key="1">
    <citation type="submission" date="2017-04" db="EMBL/GenBank/DDBJ databases">
        <authorList>
            <person name="Afonso C.L."/>
            <person name="Miller P.J."/>
            <person name="Scott M.A."/>
            <person name="Spackman E."/>
            <person name="Goraichik I."/>
            <person name="Dimitrov K.M."/>
            <person name="Suarez D.L."/>
            <person name="Swayne D.E."/>
        </authorList>
    </citation>
    <scope>NUCLEOTIDE SEQUENCE [LARGE SCALE GENOMIC DNA]</scope>
    <source>
        <strain evidence="1 2">CGMCC 1.12644</strain>
    </source>
</reference>